<keyword evidence="10 11" id="KW-0411">Iron-sulfur</keyword>
<dbReference type="SUPFAM" id="SSF52540">
    <property type="entry name" value="P-loop containing nucleoside triphosphate hydrolases"/>
    <property type="match status" value="1"/>
</dbReference>
<dbReference type="PANTHER" id="PTHR42961">
    <property type="entry name" value="IRON-SULFUR PROTEIN NUBPL"/>
    <property type="match status" value="1"/>
</dbReference>
<dbReference type="InterPro" id="IPR034904">
    <property type="entry name" value="FSCA_dom_sf"/>
</dbReference>
<keyword evidence="8" id="KW-0809">Transit peptide</keyword>
<evidence type="ECO:0000313" key="14">
    <source>
        <dbReference type="EMBL" id="MBB6168298.1"/>
    </source>
</evidence>
<feature type="region of interest" description="Disordered" evidence="12">
    <location>
        <begin position="80"/>
        <end position="99"/>
    </location>
</feature>
<evidence type="ECO:0000313" key="15">
    <source>
        <dbReference type="Proteomes" id="UP000588017"/>
    </source>
</evidence>
<keyword evidence="9 11" id="KW-0408">Iron</keyword>
<comment type="subunit">
    <text evidence="11">Homodimer.</text>
</comment>
<keyword evidence="7 11" id="KW-0067">ATP-binding</keyword>
<comment type="caution">
    <text evidence="14">The sequence shown here is derived from an EMBL/GenBank/DDBJ whole genome shotgun (WGS) entry which is preliminary data.</text>
</comment>
<dbReference type="Proteomes" id="UP000588017">
    <property type="component" value="Unassembled WGS sequence"/>
</dbReference>
<dbReference type="InterPro" id="IPR000808">
    <property type="entry name" value="Mrp-like_CS"/>
</dbReference>
<proteinExistence type="inferred from homology"/>
<evidence type="ECO:0000256" key="12">
    <source>
        <dbReference type="SAM" id="MobiDB-lite"/>
    </source>
</evidence>
<comment type="function">
    <text evidence="11">Binds and transfers iron-sulfur (Fe-S) clusters to target apoproteins. Can hydrolyze ATP.</text>
</comment>
<evidence type="ECO:0000256" key="5">
    <source>
        <dbReference type="ARBA" id="ARBA00022723"/>
    </source>
</evidence>
<dbReference type="EMBL" id="JACHEH010000004">
    <property type="protein sequence ID" value="MBB6168298.1"/>
    <property type="molecule type" value="Genomic_DNA"/>
</dbReference>
<evidence type="ECO:0000256" key="6">
    <source>
        <dbReference type="ARBA" id="ARBA00022741"/>
    </source>
</evidence>
<feature type="binding site" evidence="11">
    <location>
        <begin position="121"/>
        <end position="128"/>
    </location>
    <ligand>
        <name>ATP</name>
        <dbReference type="ChEBI" id="CHEBI:30616"/>
    </ligand>
</feature>
<dbReference type="InterPro" id="IPR044304">
    <property type="entry name" value="NUBPL-like"/>
</dbReference>
<dbReference type="GO" id="GO:0016887">
    <property type="term" value="F:ATP hydrolysis activity"/>
    <property type="evidence" value="ECO:0007669"/>
    <property type="project" value="UniProtKB-UniRule"/>
</dbReference>
<dbReference type="GO" id="GO:0016226">
    <property type="term" value="P:iron-sulfur cluster assembly"/>
    <property type="evidence" value="ECO:0007669"/>
    <property type="project" value="InterPro"/>
</dbReference>
<evidence type="ECO:0000256" key="4">
    <source>
        <dbReference type="ARBA" id="ARBA00022485"/>
    </source>
</evidence>
<comment type="cofactor">
    <cofactor evidence="1">
        <name>[4Fe-4S] cluster</name>
        <dbReference type="ChEBI" id="CHEBI:49883"/>
    </cofactor>
</comment>
<evidence type="ECO:0000256" key="9">
    <source>
        <dbReference type="ARBA" id="ARBA00023004"/>
    </source>
</evidence>
<dbReference type="AlphaFoldDB" id="A0A841K667"/>
<keyword evidence="15" id="KW-1185">Reference proteome</keyword>
<evidence type="ECO:0000256" key="3">
    <source>
        <dbReference type="ARBA" id="ARBA00008205"/>
    </source>
</evidence>
<dbReference type="Gene3D" id="3.40.50.300">
    <property type="entry name" value="P-loop containing nucleotide triphosphate hydrolases"/>
    <property type="match status" value="1"/>
</dbReference>
<dbReference type="NCBIfam" id="NF008669">
    <property type="entry name" value="PRK11670.1"/>
    <property type="match status" value="1"/>
</dbReference>
<organism evidence="14 15">
    <name type="scientific">Chelatococcus composti</name>
    <dbReference type="NCBI Taxonomy" id="1743235"/>
    <lineage>
        <taxon>Bacteria</taxon>
        <taxon>Pseudomonadati</taxon>
        <taxon>Pseudomonadota</taxon>
        <taxon>Alphaproteobacteria</taxon>
        <taxon>Hyphomicrobiales</taxon>
        <taxon>Chelatococcaceae</taxon>
        <taxon>Chelatococcus</taxon>
    </lineage>
</organism>
<comment type="similarity">
    <text evidence="11">Belongs to the Mrp/NBP35 ATP-binding proteins family.</text>
</comment>
<dbReference type="SUPFAM" id="SSF117916">
    <property type="entry name" value="Fe-S cluster assembly (FSCA) domain-like"/>
    <property type="match status" value="1"/>
</dbReference>
<dbReference type="Pfam" id="PF10609">
    <property type="entry name" value="ParA"/>
    <property type="match status" value="1"/>
</dbReference>
<dbReference type="Pfam" id="PF01883">
    <property type="entry name" value="FeS_assembly_P"/>
    <property type="match status" value="1"/>
</dbReference>
<evidence type="ECO:0000256" key="8">
    <source>
        <dbReference type="ARBA" id="ARBA00022946"/>
    </source>
</evidence>
<dbReference type="InterPro" id="IPR002744">
    <property type="entry name" value="MIP18-like"/>
</dbReference>
<gene>
    <name evidence="14" type="ORF">HNQ73_001928</name>
</gene>
<feature type="domain" description="MIP18 family-like" evidence="13">
    <location>
        <begin position="5"/>
        <end position="74"/>
    </location>
</feature>
<comment type="similarity">
    <text evidence="3">In the C-terminal section; belongs to the Mrp/NBP35 ATP-binding proteins family.</text>
</comment>
<evidence type="ECO:0000256" key="11">
    <source>
        <dbReference type="HAMAP-Rule" id="MF_02040"/>
    </source>
</evidence>
<name>A0A841K667_9HYPH</name>
<dbReference type="GO" id="GO:0005524">
    <property type="term" value="F:ATP binding"/>
    <property type="evidence" value="ECO:0007669"/>
    <property type="project" value="UniProtKB-UniRule"/>
</dbReference>
<dbReference type="FunFam" id="3.40.50.300:FF:000709">
    <property type="entry name" value="Iron-sulfur protein NUBPL isoform X1"/>
    <property type="match status" value="1"/>
</dbReference>
<dbReference type="PANTHER" id="PTHR42961:SF2">
    <property type="entry name" value="IRON-SULFUR PROTEIN NUBPL"/>
    <property type="match status" value="1"/>
</dbReference>
<dbReference type="InterPro" id="IPR027417">
    <property type="entry name" value="P-loop_NTPase"/>
</dbReference>
<dbReference type="HAMAP" id="MF_02040">
    <property type="entry name" value="Mrp_NBP35"/>
    <property type="match status" value="1"/>
</dbReference>
<evidence type="ECO:0000259" key="13">
    <source>
        <dbReference type="Pfam" id="PF01883"/>
    </source>
</evidence>
<dbReference type="GO" id="GO:0046872">
    <property type="term" value="F:metal ion binding"/>
    <property type="evidence" value="ECO:0007669"/>
    <property type="project" value="UniProtKB-KW"/>
</dbReference>
<sequence length="373" mass="38849">MMVTRETILEHLAKVAGPDGKTPLPQSGALSEIVVQDGKVYFSIAIDPARSMELEPMRRAAEAAAASVPGVSQAIVTLTSDRPAGSGPAAQPPRQPGPRAAAAQAKVAVPGVRHIIAVASGKGGVGKSTTACNLALALARTGLSVGVLDADIYGPSMPRLFALKGRPQVMSGRTLKPLEGYGLKVMSIGFLVDEEAAMIWRGPMVMSAIQQMLREVAWGELDVLVVDMPPGTGDAQLTMAQAVPLAGAVIVSTPQDLALIDARRGIAMFRRVDVPILGIVENMSTFICPHCGNASEIFGHGGARHEAERLGVPFLGEVPLHMTIREKSDAGLPVVVSEPDGPHAQAYLDIARKIAAALTGGTTGRAAPRIVIE</sequence>
<evidence type="ECO:0000256" key="2">
    <source>
        <dbReference type="ARBA" id="ARBA00007352"/>
    </source>
</evidence>
<dbReference type="GO" id="GO:0140663">
    <property type="term" value="F:ATP-dependent FeS chaperone activity"/>
    <property type="evidence" value="ECO:0007669"/>
    <property type="project" value="InterPro"/>
</dbReference>
<keyword evidence="11" id="KW-0378">Hydrolase</keyword>
<dbReference type="PROSITE" id="PS01215">
    <property type="entry name" value="MRP"/>
    <property type="match status" value="1"/>
</dbReference>
<keyword evidence="4" id="KW-0004">4Fe-4S</keyword>
<dbReference type="GO" id="GO:0051539">
    <property type="term" value="F:4 iron, 4 sulfur cluster binding"/>
    <property type="evidence" value="ECO:0007669"/>
    <property type="project" value="UniProtKB-KW"/>
</dbReference>
<keyword evidence="5 11" id="KW-0479">Metal-binding</keyword>
<protein>
    <recommendedName>
        <fullName evidence="11">Iron-sulfur cluster carrier protein</fullName>
    </recommendedName>
</protein>
<keyword evidence="6 11" id="KW-0547">Nucleotide-binding</keyword>
<dbReference type="CDD" id="cd02037">
    <property type="entry name" value="Mrp_NBP35"/>
    <property type="match status" value="1"/>
</dbReference>
<dbReference type="InterPro" id="IPR033756">
    <property type="entry name" value="YlxH/NBP35"/>
</dbReference>
<evidence type="ECO:0000256" key="7">
    <source>
        <dbReference type="ARBA" id="ARBA00022840"/>
    </source>
</evidence>
<dbReference type="InterPro" id="IPR019591">
    <property type="entry name" value="Mrp/NBP35_ATP-bd"/>
</dbReference>
<comment type="similarity">
    <text evidence="2">In the N-terminal section; belongs to the MIP18 family.</text>
</comment>
<dbReference type="RefSeq" id="WP_183334622.1">
    <property type="nucleotide sequence ID" value="NZ_BMHX01000004.1"/>
</dbReference>
<reference evidence="14 15" key="1">
    <citation type="submission" date="2020-08" db="EMBL/GenBank/DDBJ databases">
        <title>Genomic Encyclopedia of Type Strains, Phase IV (KMG-IV): sequencing the most valuable type-strain genomes for metagenomic binning, comparative biology and taxonomic classification.</title>
        <authorList>
            <person name="Goeker M."/>
        </authorList>
    </citation>
    <scope>NUCLEOTIDE SEQUENCE [LARGE SCALE GENOMIC DNA]</scope>
    <source>
        <strain evidence="14 15">DSM 101465</strain>
    </source>
</reference>
<accession>A0A841K667</accession>
<evidence type="ECO:0000256" key="1">
    <source>
        <dbReference type="ARBA" id="ARBA00001966"/>
    </source>
</evidence>
<dbReference type="GO" id="GO:0032981">
    <property type="term" value="P:mitochondrial respiratory chain complex I assembly"/>
    <property type="evidence" value="ECO:0007669"/>
    <property type="project" value="UniProtKB-ARBA"/>
</dbReference>
<evidence type="ECO:0000256" key="10">
    <source>
        <dbReference type="ARBA" id="ARBA00023014"/>
    </source>
</evidence>